<feature type="domain" description="TonB-dependent receptor-like beta-barrel" evidence="15">
    <location>
        <begin position="250"/>
        <end position="694"/>
    </location>
</feature>
<organism evidence="17 18">
    <name type="scientific">Flectobacillus roseus</name>
    <dbReference type="NCBI Taxonomy" id="502259"/>
    <lineage>
        <taxon>Bacteria</taxon>
        <taxon>Pseudomonadati</taxon>
        <taxon>Bacteroidota</taxon>
        <taxon>Cytophagia</taxon>
        <taxon>Cytophagales</taxon>
        <taxon>Flectobacillaceae</taxon>
        <taxon>Flectobacillus</taxon>
    </lineage>
</organism>
<keyword evidence="18" id="KW-1185">Reference proteome</keyword>
<evidence type="ECO:0000313" key="18">
    <source>
        <dbReference type="Proteomes" id="UP001236507"/>
    </source>
</evidence>
<evidence type="ECO:0000256" key="11">
    <source>
        <dbReference type="ARBA" id="ARBA00023237"/>
    </source>
</evidence>
<keyword evidence="6 14" id="KW-0732">Signal</keyword>
<keyword evidence="17" id="KW-0675">Receptor</keyword>
<dbReference type="Gene3D" id="2.170.130.10">
    <property type="entry name" value="TonB-dependent receptor, plug domain"/>
    <property type="match status" value="1"/>
</dbReference>
<keyword evidence="10 12" id="KW-0472">Membrane</keyword>
<evidence type="ECO:0000256" key="13">
    <source>
        <dbReference type="RuleBase" id="RU003357"/>
    </source>
</evidence>
<comment type="subcellular location">
    <subcellularLocation>
        <location evidence="1 12">Cell outer membrane</location>
        <topology evidence="1 12">Multi-pass membrane protein</topology>
    </subcellularLocation>
</comment>
<feature type="signal peptide" evidence="14">
    <location>
        <begin position="1"/>
        <end position="21"/>
    </location>
</feature>
<evidence type="ECO:0000259" key="16">
    <source>
        <dbReference type="Pfam" id="PF07715"/>
    </source>
</evidence>
<dbReference type="PANTHER" id="PTHR32552:SF89">
    <property type="entry name" value="CATECHOLATE SIDEROPHORE RECEPTOR FIU"/>
    <property type="match status" value="1"/>
</dbReference>
<evidence type="ECO:0000256" key="9">
    <source>
        <dbReference type="ARBA" id="ARBA00023077"/>
    </source>
</evidence>
<keyword evidence="7" id="KW-0408">Iron</keyword>
<dbReference type="Gene3D" id="2.40.170.20">
    <property type="entry name" value="TonB-dependent receptor, beta-barrel domain"/>
    <property type="match status" value="1"/>
</dbReference>
<evidence type="ECO:0000256" key="12">
    <source>
        <dbReference type="PROSITE-ProRule" id="PRU01360"/>
    </source>
</evidence>
<evidence type="ECO:0000256" key="10">
    <source>
        <dbReference type="ARBA" id="ARBA00023136"/>
    </source>
</evidence>
<evidence type="ECO:0000256" key="2">
    <source>
        <dbReference type="ARBA" id="ARBA00022448"/>
    </source>
</evidence>
<dbReference type="InterPro" id="IPR012910">
    <property type="entry name" value="Plug_dom"/>
</dbReference>
<evidence type="ECO:0000256" key="7">
    <source>
        <dbReference type="ARBA" id="ARBA00023004"/>
    </source>
</evidence>
<feature type="domain" description="TonB-dependent receptor plug" evidence="16">
    <location>
        <begin position="65"/>
        <end position="162"/>
    </location>
</feature>
<proteinExistence type="inferred from homology"/>
<dbReference type="RefSeq" id="WP_283345739.1">
    <property type="nucleotide sequence ID" value="NZ_JASHIF010000018.1"/>
</dbReference>
<dbReference type="InterPro" id="IPR036942">
    <property type="entry name" value="Beta-barrel_TonB_sf"/>
</dbReference>
<reference evidence="17 18" key="1">
    <citation type="submission" date="2023-05" db="EMBL/GenBank/DDBJ databases">
        <title>Novel species of genus Flectobacillus isolated from stream in China.</title>
        <authorList>
            <person name="Lu H."/>
        </authorList>
    </citation>
    <scope>NUCLEOTIDE SEQUENCE [LARGE SCALE GENOMIC DNA]</scope>
    <source>
        <strain evidence="17 18">KCTC 42575</strain>
    </source>
</reference>
<feature type="chain" id="PRO_5045054500" evidence="14">
    <location>
        <begin position="22"/>
        <end position="728"/>
    </location>
</feature>
<evidence type="ECO:0000256" key="14">
    <source>
        <dbReference type="SAM" id="SignalP"/>
    </source>
</evidence>
<dbReference type="InterPro" id="IPR037066">
    <property type="entry name" value="Plug_dom_sf"/>
</dbReference>
<name>A0ABT6YDG9_9BACT</name>
<keyword evidence="9 13" id="KW-0798">TonB box</keyword>
<sequence length="728" mass="81339">MNLTYSITTLLLTVWSLKTNAQTADSTKSKELQTITVEGKSLHEDISRLSGITGTYIMEGKKSEVLKVSQLNASITDKTGRQIFAKVPGVFVYDMDGTGNQVNISTRGLDPHRGWEFNIRKDGVITNSDMYAYPASHYSVPMESVERIELVRGTGALQYGAQFGGMLNYVSKQASEHKAIELEAISTAGSYNLLSNYVSMGGTLKKWKYYTYFLQKSRDGYRDYEHTNMNAQGAVVQFAPNEKWNFRLEWARSSYLYRIPGPLTDAMFATDPTQATRTRNYFSPTINVPSFRATYRLGANTTVEFTSSAVIGTRNSVMFDKLATIQDTLNRATLQYANRQVDIDRFNSFTNELRVLSHYKIGHMESNLASGVQVMTNDLHRTQLGKGTTGDDYDLTLVDPVWGRDLHFATNNIAIYAENSFYVMNNLKVNAGARVEMGESRMSGTISYYPENKIPVSIKHQYPLLGASFSYKPSLIGEIYGGFSQMYRPMIFKDLVPSSIYEKVDQNIKDAKGYNLELGYRGRKGFLRWDVTGFLLRYDNRFGTLGITDETGTFITYRTNIGNSETKGLEIFIQGDWNLSKKSSLSIFTSTSFMDGKYVSGEVKTGNANISVVGNKIESVPAVITRNGLTVNIGAISSTLLYSYTSETFADALNTRTPNASGAIGLVPSYGILDLNAALRLSDMIQLKLNINNITNEHYFTKRPLFYPGPGIWPSDGRNMQLSLTIKI</sequence>
<evidence type="ECO:0000313" key="17">
    <source>
        <dbReference type="EMBL" id="MDI9861251.1"/>
    </source>
</evidence>
<dbReference type="Proteomes" id="UP001236507">
    <property type="component" value="Unassembled WGS sequence"/>
</dbReference>
<protein>
    <submittedName>
        <fullName evidence="17">TonB-dependent receptor</fullName>
    </submittedName>
</protein>
<evidence type="ECO:0000256" key="6">
    <source>
        <dbReference type="ARBA" id="ARBA00022729"/>
    </source>
</evidence>
<dbReference type="InterPro" id="IPR000531">
    <property type="entry name" value="Beta-barrel_TonB"/>
</dbReference>
<accession>A0ABT6YDG9</accession>
<dbReference type="SUPFAM" id="SSF56935">
    <property type="entry name" value="Porins"/>
    <property type="match status" value="1"/>
</dbReference>
<gene>
    <name evidence="17" type="ORF">QM524_18680</name>
</gene>
<dbReference type="Pfam" id="PF00593">
    <property type="entry name" value="TonB_dep_Rec_b-barrel"/>
    <property type="match status" value="1"/>
</dbReference>
<keyword evidence="4" id="KW-0410">Iron transport</keyword>
<keyword evidence="2 12" id="KW-0813">Transport</keyword>
<evidence type="ECO:0000256" key="1">
    <source>
        <dbReference type="ARBA" id="ARBA00004571"/>
    </source>
</evidence>
<evidence type="ECO:0000256" key="4">
    <source>
        <dbReference type="ARBA" id="ARBA00022496"/>
    </source>
</evidence>
<comment type="caution">
    <text evidence="17">The sequence shown here is derived from an EMBL/GenBank/DDBJ whole genome shotgun (WGS) entry which is preliminary data.</text>
</comment>
<keyword evidence="8" id="KW-0406">Ion transport</keyword>
<keyword evidence="3 12" id="KW-1134">Transmembrane beta strand</keyword>
<evidence type="ECO:0000256" key="3">
    <source>
        <dbReference type="ARBA" id="ARBA00022452"/>
    </source>
</evidence>
<keyword evidence="5 12" id="KW-0812">Transmembrane</keyword>
<dbReference type="InterPro" id="IPR039426">
    <property type="entry name" value="TonB-dep_rcpt-like"/>
</dbReference>
<evidence type="ECO:0000256" key="8">
    <source>
        <dbReference type="ARBA" id="ARBA00023065"/>
    </source>
</evidence>
<evidence type="ECO:0000259" key="15">
    <source>
        <dbReference type="Pfam" id="PF00593"/>
    </source>
</evidence>
<dbReference type="Pfam" id="PF07715">
    <property type="entry name" value="Plug"/>
    <property type="match status" value="1"/>
</dbReference>
<dbReference type="PROSITE" id="PS52016">
    <property type="entry name" value="TONB_DEPENDENT_REC_3"/>
    <property type="match status" value="1"/>
</dbReference>
<comment type="similarity">
    <text evidence="12 13">Belongs to the TonB-dependent receptor family.</text>
</comment>
<dbReference type="EMBL" id="JASHIF010000018">
    <property type="protein sequence ID" value="MDI9861251.1"/>
    <property type="molecule type" value="Genomic_DNA"/>
</dbReference>
<evidence type="ECO:0000256" key="5">
    <source>
        <dbReference type="ARBA" id="ARBA00022692"/>
    </source>
</evidence>
<dbReference type="PANTHER" id="PTHR32552">
    <property type="entry name" value="FERRICHROME IRON RECEPTOR-RELATED"/>
    <property type="match status" value="1"/>
</dbReference>
<keyword evidence="11 12" id="KW-0998">Cell outer membrane</keyword>